<feature type="domain" description="Glycosyl hydrolases family 2 sugar binding" evidence="6">
    <location>
        <begin position="21"/>
        <end position="141"/>
    </location>
</feature>
<gene>
    <name evidence="7" type="ORF">FPZ45_00985</name>
</gene>
<feature type="domain" description="Glycoside hydrolase family 2 immunoglobulin-like beta-sandwich" evidence="4">
    <location>
        <begin position="183"/>
        <end position="292"/>
    </location>
</feature>
<dbReference type="AlphaFoldDB" id="A0A559JWF3"/>
<evidence type="ECO:0000313" key="8">
    <source>
        <dbReference type="Proteomes" id="UP000316330"/>
    </source>
</evidence>
<keyword evidence="3" id="KW-0326">Glycosidase</keyword>
<keyword evidence="2 7" id="KW-0378">Hydrolase</keyword>
<comment type="caution">
    <text evidence="7">The sequence shown here is derived from an EMBL/GenBank/DDBJ whole genome shotgun (WGS) entry which is preliminary data.</text>
</comment>
<dbReference type="SUPFAM" id="SSF49785">
    <property type="entry name" value="Galactose-binding domain-like"/>
    <property type="match status" value="1"/>
</dbReference>
<dbReference type="InterPro" id="IPR017853">
    <property type="entry name" value="GH"/>
</dbReference>
<dbReference type="InterPro" id="IPR008979">
    <property type="entry name" value="Galactose-bd-like_sf"/>
</dbReference>
<evidence type="ECO:0000256" key="1">
    <source>
        <dbReference type="ARBA" id="ARBA00007401"/>
    </source>
</evidence>
<dbReference type="Gene3D" id="3.20.20.80">
    <property type="entry name" value="Glycosidases"/>
    <property type="match status" value="1"/>
</dbReference>
<dbReference type="OrthoDB" id="9762066at2"/>
<evidence type="ECO:0000259" key="5">
    <source>
        <dbReference type="Pfam" id="PF02836"/>
    </source>
</evidence>
<reference evidence="7 8" key="1">
    <citation type="submission" date="2019-07" db="EMBL/GenBank/DDBJ databases">
        <authorList>
            <person name="Kim J."/>
        </authorList>
    </citation>
    <scope>NUCLEOTIDE SEQUENCE [LARGE SCALE GENOMIC DNA]</scope>
    <source>
        <strain evidence="7 8">G13</strain>
    </source>
</reference>
<dbReference type="PANTHER" id="PTHR42732">
    <property type="entry name" value="BETA-GALACTOSIDASE"/>
    <property type="match status" value="1"/>
</dbReference>
<evidence type="ECO:0000313" key="7">
    <source>
        <dbReference type="EMBL" id="TVY04206.1"/>
    </source>
</evidence>
<evidence type="ECO:0000256" key="2">
    <source>
        <dbReference type="ARBA" id="ARBA00022801"/>
    </source>
</evidence>
<evidence type="ECO:0000259" key="4">
    <source>
        <dbReference type="Pfam" id="PF00703"/>
    </source>
</evidence>
<dbReference type="InterPro" id="IPR006102">
    <property type="entry name" value="Ig-like_GH2"/>
</dbReference>
<feature type="domain" description="Glycoside hydrolase family 2 catalytic" evidence="5">
    <location>
        <begin position="295"/>
        <end position="585"/>
    </location>
</feature>
<dbReference type="GO" id="GO:0004553">
    <property type="term" value="F:hydrolase activity, hydrolyzing O-glycosyl compounds"/>
    <property type="evidence" value="ECO:0007669"/>
    <property type="project" value="InterPro"/>
</dbReference>
<dbReference type="InterPro" id="IPR006103">
    <property type="entry name" value="Glyco_hydro_2_cat"/>
</dbReference>
<comment type="similarity">
    <text evidence="1">Belongs to the glycosyl hydrolase 2 family.</text>
</comment>
<dbReference type="Proteomes" id="UP000316330">
    <property type="component" value="Unassembled WGS sequence"/>
</dbReference>
<dbReference type="InterPro" id="IPR006104">
    <property type="entry name" value="Glyco_hydro_2_N"/>
</dbReference>
<dbReference type="GO" id="GO:0005975">
    <property type="term" value="P:carbohydrate metabolic process"/>
    <property type="evidence" value="ECO:0007669"/>
    <property type="project" value="InterPro"/>
</dbReference>
<dbReference type="EMBL" id="VNJJ01000001">
    <property type="protein sequence ID" value="TVY04206.1"/>
    <property type="molecule type" value="Genomic_DNA"/>
</dbReference>
<sequence>MSLTMYRPDYPRPQFVREDWQNLNGEWNFRFDDKNRGEAEQWYRKFEADLAIQVPFVYETKASGIEDTSFHPYVWYQRHFSIPAEQRDKRTLLHFQAVDYTAKVWVNGSYIGSHEGGYSAFSFDITPYLVDGDNLLVVKAEDSEDCTQPRGKQRWRKDNFACWYVQTTGIWQTVWLEYVSEQYVQSAKITPDLDANAVRFDYRVGGLSPQGVQHNGNYYLTTKITLDGQLIKETGITVDRSALSLTVDLISETPEWRIQTWSPENPKLYEVEFILNDGNGTIDRVHSYFGLRKVSIQKGKVLLNNLQIYQRLILDQGYWTDSHLTPPSEEAIIEDIDKILAMGYNGVRKHQKIEDARFLYWCDVKGLLVWSEMAATYEFNDLAINRFTREWQDIVEQHYNHPCIITWVPFNESWGIANVFTNRKQQSFTEAIYHLTKSFDPYRPVVVNDGWEHTISDIITLHDYEESGDKFAIRYENKDAITSNEISHMNWKYAMAQGYGYRGQPIIISEFGGIAFQSESGWGYGNQVASEEAFLERFRNITQAIKSTEYICGFCYTQVTDVQQEVNGLLYEDRTPKIEMAKIKEINLA</sequence>
<dbReference type="InterPro" id="IPR013783">
    <property type="entry name" value="Ig-like_fold"/>
</dbReference>
<dbReference type="InterPro" id="IPR036156">
    <property type="entry name" value="Beta-gal/glucu_dom_sf"/>
</dbReference>
<dbReference type="PANTHER" id="PTHR42732:SF3">
    <property type="entry name" value="HYDROLASE"/>
    <property type="match status" value="1"/>
</dbReference>
<dbReference type="RefSeq" id="WP_144697451.1">
    <property type="nucleotide sequence ID" value="NZ_VNJJ01000001.1"/>
</dbReference>
<dbReference type="SUPFAM" id="SSF51445">
    <property type="entry name" value="(Trans)glycosidases"/>
    <property type="match status" value="1"/>
</dbReference>
<accession>A0A559JWF3</accession>
<dbReference type="InterPro" id="IPR051913">
    <property type="entry name" value="GH2_Domain-Containing"/>
</dbReference>
<dbReference type="SUPFAM" id="SSF49303">
    <property type="entry name" value="beta-Galactosidase/glucuronidase domain"/>
    <property type="match status" value="1"/>
</dbReference>
<dbReference type="Gene3D" id="2.60.120.260">
    <property type="entry name" value="Galactose-binding domain-like"/>
    <property type="match status" value="1"/>
</dbReference>
<dbReference type="Pfam" id="PF02836">
    <property type="entry name" value="Glyco_hydro_2_C"/>
    <property type="match status" value="1"/>
</dbReference>
<keyword evidence="8" id="KW-1185">Reference proteome</keyword>
<dbReference type="Pfam" id="PF00703">
    <property type="entry name" value="Glyco_hydro_2"/>
    <property type="match status" value="1"/>
</dbReference>
<proteinExistence type="inferred from homology"/>
<protein>
    <submittedName>
        <fullName evidence="7">Glycoside hydrolase family 2</fullName>
    </submittedName>
</protein>
<dbReference type="Pfam" id="PF02837">
    <property type="entry name" value="Glyco_hydro_2_N"/>
    <property type="match status" value="1"/>
</dbReference>
<organism evidence="7 8">
    <name type="scientific">Cohnella terricola</name>
    <dbReference type="NCBI Taxonomy" id="1289167"/>
    <lineage>
        <taxon>Bacteria</taxon>
        <taxon>Bacillati</taxon>
        <taxon>Bacillota</taxon>
        <taxon>Bacilli</taxon>
        <taxon>Bacillales</taxon>
        <taxon>Paenibacillaceae</taxon>
        <taxon>Cohnella</taxon>
    </lineage>
</organism>
<dbReference type="Gene3D" id="2.60.40.10">
    <property type="entry name" value="Immunoglobulins"/>
    <property type="match status" value="1"/>
</dbReference>
<name>A0A559JWF3_9BACL</name>
<evidence type="ECO:0000256" key="3">
    <source>
        <dbReference type="ARBA" id="ARBA00023295"/>
    </source>
</evidence>
<evidence type="ECO:0000259" key="6">
    <source>
        <dbReference type="Pfam" id="PF02837"/>
    </source>
</evidence>